<proteinExistence type="predicted"/>
<dbReference type="EMBL" id="JALNTZ010000001">
    <property type="protein sequence ID" value="KAJ3665731.1"/>
    <property type="molecule type" value="Genomic_DNA"/>
</dbReference>
<gene>
    <name evidence="1" type="ORF">Zmor_001211</name>
</gene>
<comment type="caution">
    <text evidence="1">The sequence shown here is derived from an EMBL/GenBank/DDBJ whole genome shotgun (WGS) entry which is preliminary data.</text>
</comment>
<dbReference type="AlphaFoldDB" id="A0AA38J220"/>
<protein>
    <submittedName>
        <fullName evidence="1">Uncharacterized protein</fullName>
    </submittedName>
</protein>
<name>A0AA38J220_9CUCU</name>
<organism evidence="1 2">
    <name type="scientific">Zophobas morio</name>
    <dbReference type="NCBI Taxonomy" id="2755281"/>
    <lineage>
        <taxon>Eukaryota</taxon>
        <taxon>Metazoa</taxon>
        <taxon>Ecdysozoa</taxon>
        <taxon>Arthropoda</taxon>
        <taxon>Hexapoda</taxon>
        <taxon>Insecta</taxon>
        <taxon>Pterygota</taxon>
        <taxon>Neoptera</taxon>
        <taxon>Endopterygota</taxon>
        <taxon>Coleoptera</taxon>
        <taxon>Polyphaga</taxon>
        <taxon>Cucujiformia</taxon>
        <taxon>Tenebrionidae</taxon>
        <taxon>Zophobas</taxon>
    </lineage>
</organism>
<dbReference type="Proteomes" id="UP001168821">
    <property type="component" value="Unassembled WGS sequence"/>
</dbReference>
<evidence type="ECO:0000313" key="2">
    <source>
        <dbReference type="Proteomes" id="UP001168821"/>
    </source>
</evidence>
<sequence length="88" mass="10454">MNLQSVMKKRALKDHLFRKKKKTDLEDRLFRKNQYKGKFDELKFHGQLNLPPPLSVRPSQCPFPLLTLILLTSEIWGLTNIYRYTIGH</sequence>
<accession>A0AA38J220</accession>
<keyword evidence="2" id="KW-1185">Reference proteome</keyword>
<evidence type="ECO:0000313" key="1">
    <source>
        <dbReference type="EMBL" id="KAJ3665731.1"/>
    </source>
</evidence>
<reference evidence="1" key="1">
    <citation type="journal article" date="2023" name="G3 (Bethesda)">
        <title>Whole genome assemblies of Zophobas morio and Tenebrio molitor.</title>
        <authorList>
            <person name="Kaur S."/>
            <person name="Stinson S.A."/>
            <person name="diCenzo G.C."/>
        </authorList>
    </citation>
    <scope>NUCLEOTIDE SEQUENCE</scope>
    <source>
        <strain evidence="1">QUZm001</strain>
    </source>
</reference>